<feature type="domain" description="Fibronectin type-III" evidence="1">
    <location>
        <begin position="7"/>
        <end position="98"/>
    </location>
</feature>
<proteinExistence type="predicted"/>
<sequence length="126" mass="13648">MKSAPAAPSGATAHYVATNNAKVTWTDNSNNEDGFCIERMIDGATSWTFWKNVNPNVTDSGTYTLGANHRIKFRVRAYNVAGVSGWSESGYIYSTPDAPSGATGHVQSGNQTKVTWTDNSNYEEGF</sequence>
<dbReference type="AlphaFoldDB" id="X1E3B9"/>
<dbReference type="EMBL" id="BART01034138">
    <property type="protein sequence ID" value="GAH14910.1"/>
    <property type="molecule type" value="Genomic_DNA"/>
</dbReference>
<accession>X1E3B9</accession>
<name>X1E3B9_9ZZZZ</name>
<comment type="caution">
    <text evidence="2">The sequence shown here is derived from an EMBL/GenBank/DDBJ whole genome shotgun (WGS) entry which is preliminary data.</text>
</comment>
<feature type="non-terminal residue" evidence="2">
    <location>
        <position position="126"/>
    </location>
</feature>
<gene>
    <name evidence="2" type="ORF">S01H4_58447</name>
</gene>
<dbReference type="SUPFAM" id="SSF49265">
    <property type="entry name" value="Fibronectin type III"/>
    <property type="match status" value="1"/>
</dbReference>
<dbReference type="Gene3D" id="2.60.40.10">
    <property type="entry name" value="Immunoglobulins"/>
    <property type="match status" value="1"/>
</dbReference>
<reference evidence="2" key="1">
    <citation type="journal article" date="2014" name="Front. Microbiol.">
        <title>High frequency of phylogenetically diverse reductive dehalogenase-homologous genes in deep subseafloor sedimentary metagenomes.</title>
        <authorList>
            <person name="Kawai M."/>
            <person name="Futagami T."/>
            <person name="Toyoda A."/>
            <person name="Takaki Y."/>
            <person name="Nishi S."/>
            <person name="Hori S."/>
            <person name="Arai W."/>
            <person name="Tsubouchi T."/>
            <person name="Morono Y."/>
            <person name="Uchiyama I."/>
            <person name="Ito T."/>
            <person name="Fujiyama A."/>
            <person name="Inagaki F."/>
            <person name="Takami H."/>
        </authorList>
    </citation>
    <scope>NUCLEOTIDE SEQUENCE</scope>
    <source>
        <strain evidence="2">Expedition CK06-06</strain>
    </source>
</reference>
<dbReference type="CDD" id="cd00063">
    <property type="entry name" value="FN3"/>
    <property type="match status" value="1"/>
</dbReference>
<evidence type="ECO:0000259" key="1">
    <source>
        <dbReference type="PROSITE" id="PS50853"/>
    </source>
</evidence>
<dbReference type="InterPro" id="IPR003961">
    <property type="entry name" value="FN3_dom"/>
</dbReference>
<dbReference type="PROSITE" id="PS50853">
    <property type="entry name" value="FN3"/>
    <property type="match status" value="1"/>
</dbReference>
<evidence type="ECO:0000313" key="2">
    <source>
        <dbReference type="EMBL" id="GAH14910.1"/>
    </source>
</evidence>
<protein>
    <recommendedName>
        <fullName evidence="1">Fibronectin type-III domain-containing protein</fullName>
    </recommendedName>
</protein>
<organism evidence="2">
    <name type="scientific">marine sediment metagenome</name>
    <dbReference type="NCBI Taxonomy" id="412755"/>
    <lineage>
        <taxon>unclassified sequences</taxon>
        <taxon>metagenomes</taxon>
        <taxon>ecological metagenomes</taxon>
    </lineage>
</organism>
<dbReference type="InterPro" id="IPR013783">
    <property type="entry name" value="Ig-like_fold"/>
</dbReference>
<dbReference type="InterPro" id="IPR036116">
    <property type="entry name" value="FN3_sf"/>
</dbReference>